<dbReference type="EnsemblMetazoa" id="BGLB002718-RD">
    <property type="protein sequence ID" value="BGLB002718-PD"/>
    <property type="gene ID" value="BGLB002718"/>
</dbReference>
<dbReference type="STRING" id="6526.A0A2C9JHU5"/>
<proteinExistence type="inferred from homology"/>
<dbReference type="InterPro" id="IPR029063">
    <property type="entry name" value="SAM-dependent_MTases_sf"/>
</dbReference>
<dbReference type="PANTHER" id="PTHR11579:SF9">
    <property type="entry name" value="PROTEIN-L-ISOASPARTATE O-METHYLTRANSFERASE"/>
    <property type="match status" value="1"/>
</dbReference>
<dbReference type="GO" id="GO:0004719">
    <property type="term" value="F:protein-L-isoaspartate (D-aspartate) O-methyltransferase activity"/>
    <property type="evidence" value="ECO:0007669"/>
    <property type="project" value="InterPro"/>
</dbReference>
<feature type="compositionally biased region" description="Basic and acidic residues" evidence="2">
    <location>
        <begin position="523"/>
        <end position="539"/>
    </location>
</feature>
<comment type="similarity">
    <text evidence="1">Belongs to the methyltransferase superfamily. L-isoaspartyl/D-aspartyl protein methyltransferase family.</text>
</comment>
<dbReference type="Pfam" id="PF01135">
    <property type="entry name" value="PCMT"/>
    <property type="match status" value="1"/>
</dbReference>
<dbReference type="Proteomes" id="UP000076420">
    <property type="component" value="Unassembled WGS sequence"/>
</dbReference>
<feature type="compositionally biased region" description="Acidic residues" evidence="2">
    <location>
        <begin position="578"/>
        <end position="590"/>
    </location>
</feature>
<feature type="compositionally biased region" description="Low complexity" evidence="2">
    <location>
        <begin position="442"/>
        <end position="455"/>
    </location>
</feature>
<dbReference type="PANTHER" id="PTHR11579">
    <property type="entry name" value="PROTEIN-L-ISOASPARTATE O-METHYLTRANSFERASE"/>
    <property type="match status" value="1"/>
</dbReference>
<dbReference type="GO" id="GO:0005737">
    <property type="term" value="C:cytoplasm"/>
    <property type="evidence" value="ECO:0007669"/>
    <property type="project" value="TreeGrafter"/>
</dbReference>
<dbReference type="OrthoDB" id="10257972at2759"/>
<dbReference type="VEuPathDB" id="VectorBase:BGLAX_035175"/>
<feature type="compositionally biased region" description="Acidic residues" evidence="2">
    <location>
        <begin position="540"/>
        <end position="555"/>
    </location>
</feature>
<feature type="compositionally biased region" description="Low complexity" evidence="2">
    <location>
        <begin position="356"/>
        <end position="367"/>
    </location>
</feature>
<dbReference type="EnsemblMetazoa" id="BGLB002718-RB">
    <property type="protein sequence ID" value="BGLB002718-PB"/>
    <property type="gene ID" value="BGLB002718"/>
</dbReference>
<name>A0A2C9JHU5_BIOGL</name>
<feature type="compositionally biased region" description="Basic and acidic residues" evidence="2">
    <location>
        <begin position="416"/>
        <end position="425"/>
    </location>
</feature>
<gene>
    <name evidence="3" type="primary">106063715</name>
</gene>
<evidence type="ECO:0000313" key="4">
    <source>
        <dbReference type="Proteomes" id="UP000076420"/>
    </source>
</evidence>
<dbReference type="AlphaFoldDB" id="A0A2C9JHU5"/>
<feature type="region of interest" description="Disordered" evidence="2">
    <location>
        <begin position="390"/>
        <end position="431"/>
    </location>
</feature>
<protein>
    <recommendedName>
        <fullName evidence="5">Protein-L-isoaspartate O-methyltransferase domain-containing protein</fullName>
    </recommendedName>
</protein>
<dbReference type="EnsemblMetazoa" id="BGLB002718-RE">
    <property type="protein sequence ID" value="BGLB002718-PE"/>
    <property type="gene ID" value="BGLB002718"/>
</dbReference>
<reference evidence="3" key="1">
    <citation type="journal article" date="2004" name="J. Parasitol.">
        <title>The mitochondrial genome of Biomphalaria glabrata (Gastropoda: Basommatophora), intermediate host of Schistosoma mansoni.</title>
        <authorList>
            <person name="DeJong R.J."/>
            <person name="Emery A.M."/>
            <person name="Adema C.M."/>
        </authorList>
    </citation>
    <scope>NUCLEOTIDE SEQUENCE</scope>
    <source>
        <strain evidence="3">BB02</strain>
    </source>
</reference>
<feature type="compositionally biased region" description="Polar residues" evidence="2">
    <location>
        <begin position="491"/>
        <end position="503"/>
    </location>
</feature>
<evidence type="ECO:0000313" key="3">
    <source>
        <dbReference type="EnsemblMetazoa" id="BGLB002718-PD"/>
    </source>
</evidence>
<sequence>MGGAVSSGQDNDELIDNLRESNYIKTPEVEQVFRIVDRAHYYLPECRDNAYKDLAWKSGTLHLSAPCIYSEVMEALELKQGLSFLNLGSGTGYLSTMVGLMIGPYGVNHGVELHSDNVKYAMDKLESFISTCQRFDDIELCEPQFVVGNCLNLAPENRLYDRVYCGAACPPELKNAIQNMIKVTGILVIPVGDQLLKIKRISETEFTSTNVLPVSFASLVQPKPGQADANPVLLPEVNPLSLQYMCRIIIRNAIRVTFNFQLPPRKYSKSKKKRRRRTAMLNINEDRYPLDILPTTGALMILEAFDRNDSDIDTSDDDLDVQLQHHTSVLRRSREINLRPEPKLESHEVDSDLSESESLVTSSSATSKMQDFNGNKHVDKLDEEIEPALTENQSEANDVENNDKKLKNVSNTLKNGSEKNKKRSGDTAYRSNNFTFDSLERISASSSSNRSISQSSDDEVLISKPDVKSQGIHMAAQAGPLTQPRAITTSYSTSADTSETSGFGSLGDDALPVGSHHSNQGSFKDRMDVSSADSENKEIPDDDDPGWMDIDDNEDSHESENKKCLIDMDNGEEKKGIEEEEEINTDDNPSEPDFSAYLKDKVNSLPIPSTLKAFILYYR</sequence>
<feature type="region of interest" description="Disordered" evidence="2">
    <location>
        <begin position="442"/>
        <end position="461"/>
    </location>
</feature>
<feature type="compositionally biased region" description="Basic and acidic residues" evidence="2">
    <location>
        <begin position="556"/>
        <end position="577"/>
    </location>
</feature>
<organism evidence="3 4">
    <name type="scientific">Biomphalaria glabrata</name>
    <name type="common">Bloodfluke planorb</name>
    <name type="synonym">Freshwater snail</name>
    <dbReference type="NCBI Taxonomy" id="6526"/>
    <lineage>
        <taxon>Eukaryota</taxon>
        <taxon>Metazoa</taxon>
        <taxon>Spiralia</taxon>
        <taxon>Lophotrochozoa</taxon>
        <taxon>Mollusca</taxon>
        <taxon>Gastropoda</taxon>
        <taxon>Heterobranchia</taxon>
        <taxon>Euthyneura</taxon>
        <taxon>Panpulmonata</taxon>
        <taxon>Hygrophila</taxon>
        <taxon>Lymnaeoidea</taxon>
        <taxon>Planorbidae</taxon>
        <taxon>Biomphalaria</taxon>
    </lineage>
</organism>
<dbReference type="EnsemblMetazoa" id="BGLB002718-RC">
    <property type="protein sequence ID" value="BGLB002718-PC"/>
    <property type="gene ID" value="BGLB002718"/>
</dbReference>
<feature type="region of interest" description="Disordered" evidence="2">
    <location>
        <begin position="337"/>
        <end position="374"/>
    </location>
</feature>
<feature type="compositionally biased region" description="Basic and acidic residues" evidence="2">
    <location>
        <begin position="337"/>
        <end position="350"/>
    </location>
</feature>
<evidence type="ECO:0000256" key="2">
    <source>
        <dbReference type="SAM" id="MobiDB-lite"/>
    </source>
</evidence>
<dbReference type="VEuPathDB" id="VectorBase:BGLB002718"/>
<dbReference type="SUPFAM" id="SSF53335">
    <property type="entry name" value="S-adenosyl-L-methionine-dependent methyltransferases"/>
    <property type="match status" value="1"/>
</dbReference>
<dbReference type="InterPro" id="IPR000682">
    <property type="entry name" value="PCMT"/>
</dbReference>
<reference evidence="3" key="3">
    <citation type="submission" date="2020-05" db="UniProtKB">
        <authorList>
            <consortium name="EnsemblMetazoa"/>
        </authorList>
    </citation>
    <scope>IDENTIFICATION</scope>
    <source>
        <strain evidence="3">BB02</strain>
    </source>
</reference>
<dbReference type="Gene3D" id="3.40.50.150">
    <property type="entry name" value="Vaccinia Virus protein VP39"/>
    <property type="match status" value="1"/>
</dbReference>
<feature type="region of interest" description="Disordered" evidence="2">
    <location>
        <begin position="491"/>
        <end position="592"/>
    </location>
</feature>
<accession>A0A2C9JHU5</accession>
<evidence type="ECO:0008006" key="5">
    <source>
        <dbReference type="Google" id="ProtNLM"/>
    </source>
</evidence>
<dbReference type="KEGG" id="bgt:106063715"/>
<dbReference type="EnsemblMetazoa" id="BGLB002718-RF">
    <property type="protein sequence ID" value="BGLB002718-PF"/>
    <property type="gene ID" value="BGLB002718"/>
</dbReference>
<evidence type="ECO:0000256" key="1">
    <source>
        <dbReference type="ARBA" id="ARBA00005369"/>
    </source>
</evidence>
<reference evidence="3" key="2">
    <citation type="submission" date="2013-03" db="EMBL/GenBank/DDBJ databases">
        <title>Sequence assembly of the Biomphalaria glabrata genome version 4.3.</title>
        <authorList>
            <person name="Warren W."/>
            <person name="Wilson R.K."/>
            <person name="Hillier L.W."/>
            <person name="Minx P."/>
        </authorList>
    </citation>
    <scope>NUCLEOTIDE SEQUENCE</scope>
    <source>
        <strain evidence="3">BB02</strain>
    </source>
</reference>